<feature type="compositionally biased region" description="Basic and acidic residues" evidence="1">
    <location>
        <begin position="224"/>
        <end position="239"/>
    </location>
</feature>
<evidence type="ECO:0000259" key="2">
    <source>
        <dbReference type="PROSITE" id="PS51912"/>
    </source>
</evidence>
<feature type="region of interest" description="Disordered" evidence="1">
    <location>
        <begin position="169"/>
        <end position="239"/>
    </location>
</feature>
<sequence length="239" mass="27875">MSYVILWHDIRLLSYAISHHVTCHHQNHQIQLTTTLQKKIDFNTNYVLRGKCHKEMSNNNNLPKIRADPPPWITLSITYGLQRMKITKVLLNHPQDGDITQKGYEKKRTRLLAPYIPKQTQVSCKGHKVSLQVANSSCPSKSERDESRPGGLVRPDGCRYFSSRDFVEYPITPAPPRERQQTRPRRTQRRLTHNEKRYHSARPAAQGSASPNTRARRRGNRRLTRNESRYHSVRRLPVE</sequence>
<proteinExistence type="predicted"/>
<evidence type="ECO:0000256" key="1">
    <source>
        <dbReference type="SAM" id="MobiDB-lite"/>
    </source>
</evidence>
<dbReference type="InterPro" id="IPR010506">
    <property type="entry name" value="DMAP1-bd"/>
</dbReference>
<feature type="compositionally biased region" description="Basic residues" evidence="1">
    <location>
        <begin position="182"/>
        <end position="191"/>
    </location>
</feature>
<dbReference type="PROSITE" id="PS51912">
    <property type="entry name" value="DMAP1_BIND"/>
    <property type="match status" value="1"/>
</dbReference>
<protein>
    <recommendedName>
        <fullName evidence="2">DMAP1-binding domain-containing protein</fullName>
    </recommendedName>
</protein>
<feature type="domain" description="DMAP1-binding" evidence="2">
    <location>
        <begin position="71"/>
        <end position="229"/>
    </location>
</feature>
<dbReference type="Proteomes" id="UP000479000">
    <property type="component" value="Unassembled WGS sequence"/>
</dbReference>
<feature type="region of interest" description="Disordered" evidence="1">
    <location>
        <begin position="134"/>
        <end position="156"/>
    </location>
</feature>
<organism evidence="3 4">
    <name type="scientific">Nesidiocoris tenuis</name>
    <dbReference type="NCBI Taxonomy" id="355587"/>
    <lineage>
        <taxon>Eukaryota</taxon>
        <taxon>Metazoa</taxon>
        <taxon>Ecdysozoa</taxon>
        <taxon>Arthropoda</taxon>
        <taxon>Hexapoda</taxon>
        <taxon>Insecta</taxon>
        <taxon>Pterygota</taxon>
        <taxon>Neoptera</taxon>
        <taxon>Paraneoptera</taxon>
        <taxon>Hemiptera</taxon>
        <taxon>Heteroptera</taxon>
        <taxon>Panheteroptera</taxon>
        <taxon>Cimicomorpha</taxon>
        <taxon>Miridae</taxon>
        <taxon>Dicyphina</taxon>
        <taxon>Nesidiocoris</taxon>
    </lineage>
</organism>
<evidence type="ECO:0000313" key="3">
    <source>
        <dbReference type="EMBL" id="CAB0010909.1"/>
    </source>
</evidence>
<dbReference type="Pfam" id="PF06464">
    <property type="entry name" value="DMAP_binding"/>
    <property type="match status" value="1"/>
</dbReference>
<accession>A0A6H5H5T6</accession>
<evidence type="ECO:0000313" key="4">
    <source>
        <dbReference type="Proteomes" id="UP000479000"/>
    </source>
</evidence>
<keyword evidence="4" id="KW-1185">Reference proteome</keyword>
<gene>
    <name evidence="3" type="ORF">NTEN_LOCUS15902</name>
</gene>
<dbReference type="AlphaFoldDB" id="A0A6H5H5T6"/>
<dbReference type="EMBL" id="CADCXU010023436">
    <property type="protein sequence ID" value="CAB0010909.1"/>
    <property type="molecule type" value="Genomic_DNA"/>
</dbReference>
<dbReference type="OrthoDB" id="8197259at2759"/>
<name>A0A6H5H5T6_9HEMI</name>
<reference evidence="3 4" key="1">
    <citation type="submission" date="2020-02" db="EMBL/GenBank/DDBJ databases">
        <authorList>
            <person name="Ferguson B K."/>
        </authorList>
    </citation>
    <scope>NUCLEOTIDE SEQUENCE [LARGE SCALE GENOMIC DNA]</scope>
</reference>
<feature type="compositionally biased region" description="Basic residues" evidence="1">
    <location>
        <begin position="214"/>
        <end position="223"/>
    </location>
</feature>